<dbReference type="SUPFAM" id="SSF52172">
    <property type="entry name" value="CheY-like"/>
    <property type="match status" value="1"/>
</dbReference>
<feature type="domain" description="HTH LytTR-type" evidence="3">
    <location>
        <begin position="140"/>
        <end position="199"/>
    </location>
</feature>
<evidence type="ECO:0000313" key="5">
    <source>
        <dbReference type="Proteomes" id="UP000824267"/>
    </source>
</evidence>
<reference evidence="4" key="1">
    <citation type="journal article" date="2021" name="PeerJ">
        <title>Extensive microbial diversity within the chicken gut microbiome revealed by metagenomics and culture.</title>
        <authorList>
            <person name="Gilroy R."/>
            <person name="Ravi A."/>
            <person name="Getino M."/>
            <person name="Pursley I."/>
            <person name="Horton D.L."/>
            <person name="Alikhan N.F."/>
            <person name="Baker D."/>
            <person name="Gharbi K."/>
            <person name="Hall N."/>
            <person name="Watson M."/>
            <person name="Adriaenssens E.M."/>
            <person name="Foster-Nyarko E."/>
            <person name="Jarju S."/>
            <person name="Secka A."/>
            <person name="Antonio M."/>
            <person name="Oren A."/>
            <person name="Chaudhuri R.R."/>
            <person name="La Ragione R."/>
            <person name="Hildebrand F."/>
            <person name="Pallen M.J."/>
        </authorList>
    </citation>
    <scope>NUCLEOTIDE SEQUENCE</scope>
    <source>
        <strain evidence="4">Gambia16-930</strain>
    </source>
</reference>
<dbReference type="InterPro" id="IPR007492">
    <property type="entry name" value="LytTR_DNA-bd_dom"/>
</dbReference>
<dbReference type="PROSITE" id="PS50110">
    <property type="entry name" value="RESPONSE_REGULATORY"/>
    <property type="match status" value="1"/>
</dbReference>
<dbReference type="InterPro" id="IPR011006">
    <property type="entry name" value="CheY-like_superfamily"/>
</dbReference>
<dbReference type="PANTHER" id="PTHR37299">
    <property type="entry name" value="TRANSCRIPTIONAL REGULATOR-RELATED"/>
    <property type="match status" value="1"/>
</dbReference>
<comment type="caution">
    <text evidence="4">The sequence shown here is derived from an EMBL/GenBank/DDBJ whole genome shotgun (WGS) entry which is preliminary data.</text>
</comment>
<gene>
    <name evidence="4" type="ORF">IAC47_05370</name>
</gene>
<feature type="domain" description="Response regulatory" evidence="2">
    <location>
        <begin position="5"/>
        <end position="115"/>
    </location>
</feature>
<dbReference type="Pfam" id="PF00072">
    <property type="entry name" value="Response_reg"/>
    <property type="match status" value="1"/>
</dbReference>
<dbReference type="GO" id="GO:0000156">
    <property type="term" value="F:phosphorelay response regulator activity"/>
    <property type="evidence" value="ECO:0007669"/>
    <property type="project" value="InterPro"/>
</dbReference>
<dbReference type="SMART" id="SM00850">
    <property type="entry name" value="LytTR"/>
    <property type="match status" value="1"/>
</dbReference>
<feature type="modified residue" description="4-aspartylphosphate" evidence="1">
    <location>
        <position position="55"/>
    </location>
</feature>
<keyword evidence="1" id="KW-0597">Phosphoprotein</keyword>
<protein>
    <submittedName>
        <fullName evidence="4">LytTR family DNA-binding domain-containing protein</fullName>
    </submittedName>
</protein>
<evidence type="ECO:0000259" key="2">
    <source>
        <dbReference type="PROSITE" id="PS50110"/>
    </source>
</evidence>
<accession>A0A9D1RJE6</accession>
<dbReference type="SMART" id="SM00448">
    <property type="entry name" value="REC"/>
    <property type="match status" value="1"/>
</dbReference>
<dbReference type="InterPro" id="IPR046947">
    <property type="entry name" value="LytR-like"/>
</dbReference>
<dbReference type="AlphaFoldDB" id="A0A9D1RJE6"/>
<dbReference type="Gene3D" id="3.40.50.2300">
    <property type="match status" value="1"/>
</dbReference>
<keyword evidence="4" id="KW-0238">DNA-binding</keyword>
<dbReference type="Pfam" id="PF04397">
    <property type="entry name" value="LytTR"/>
    <property type="match status" value="1"/>
</dbReference>
<evidence type="ECO:0000256" key="1">
    <source>
        <dbReference type="PROSITE-ProRule" id="PRU00169"/>
    </source>
</evidence>
<dbReference type="Proteomes" id="UP000824267">
    <property type="component" value="Unassembled WGS sequence"/>
</dbReference>
<evidence type="ECO:0000259" key="3">
    <source>
        <dbReference type="PROSITE" id="PS50930"/>
    </source>
</evidence>
<reference evidence="4" key="2">
    <citation type="submission" date="2021-04" db="EMBL/GenBank/DDBJ databases">
        <authorList>
            <person name="Gilroy R."/>
        </authorList>
    </citation>
    <scope>NUCLEOTIDE SEQUENCE</scope>
    <source>
        <strain evidence="4">Gambia16-930</strain>
    </source>
</reference>
<evidence type="ECO:0000313" key="4">
    <source>
        <dbReference type="EMBL" id="HIW87686.1"/>
    </source>
</evidence>
<dbReference type="PANTHER" id="PTHR37299:SF1">
    <property type="entry name" value="STAGE 0 SPORULATION PROTEIN A HOMOLOG"/>
    <property type="match status" value="1"/>
</dbReference>
<organism evidence="4 5">
    <name type="scientific">Candidatus Onthomorpha intestinigallinarum</name>
    <dbReference type="NCBI Taxonomy" id="2840880"/>
    <lineage>
        <taxon>Bacteria</taxon>
        <taxon>Pseudomonadati</taxon>
        <taxon>Bacteroidota</taxon>
        <taxon>Bacteroidia</taxon>
        <taxon>Bacteroidales</taxon>
        <taxon>Candidatus Onthomorpha</taxon>
    </lineage>
</organism>
<dbReference type="InterPro" id="IPR001789">
    <property type="entry name" value="Sig_transdc_resp-reg_receiver"/>
</dbReference>
<proteinExistence type="predicted"/>
<sequence>MNTITCIAIDDEPMALLVIENFCARKKGISLSTYSEPHIGMEKIKEEKPDLVFLDIEMSGVNGLDIAEELPEECCLIFTTAHAQYALEGFNLDAVDFLHKPFAYERFEIAVDKAVRRIQNRRTSSSKVLVVKQQYNNVNIDMDDILYVKALGNYCEIYRGRESYIISRTSLKTLREMLPEDSFLRIHRSYIVAKDKIEKFSKTQLKLKGCKELLPIGESYSSQFENFLKESLP</sequence>
<dbReference type="Gene3D" id="2.40.50.1020">
    <property type="entry name" value="LytTr DNA-binding domain"/>
    <property type="match status" value="1"/>
</dbReference>
<dbReference type="GO" id="GO:0003677">
    <property type="term" value="F:DNA binding"/>
    <property type="evidence" value="ECO:0007669"/>
    <property type="project" value="UniProtKB-KW"/>
</dbReference>
<dbReference type="EMBL" id="DXGG01000170">
    <property type="protein sequence ID" value="HIW87686.1"/>
    <property type="molecule type" value="Genomic_DNA"/>
</dbReference>
<dbReference type="PROSITE" id="PS50930">
    <property type="entry name" value="HTH_LYTTR"/>
    <property type="match status" value="1"/>
</dbReference>
<name>A0A9D1RJE6_9BACT</name>